<dbReference type="AlphaFoldDB" id="A0A4P9Y7F3"/>
<feature type="non-terminal residue" evidence="12">
    <location>
        <position position="1"/>
    </location>
</feature>
<feature type="domain" description="Helicase C-terminal" evidence="11">
    <location>
        <begin position="361"/>
        <end position="515"/>
    </location>
</feature>
<evidence type="ECO:0000256" key="9">
    <source>
        <dbReference type="SAM" id="MobiDB-lite"/>
    </source>
</evidence>
<dbReference type="Gene3D" id="3.40.50.10810">
    <property type="entry name" value="Tandem AAA-ATPase domain"/>
    <property type="match status" value="1"/>
</dbReference>
<keyword evidence="13" id="KW-1185">Reference proteome</keyword>
<evidence type="ECO:0000256" key="3">
    <source>
        <dbReference type="ARBA" id="ARBA00022741"/>
    </source>
</evidence>
<keyword evidence="3" id="KW-0547">Nucleotide-binding</keyword>
<dbReference type="Pfam" id="PF00271">
    <property type="entry name" value="Helicase_C"/>
    <property type="match status" value="1"/>
</dbReference>
<name>A0A4P9Y7F3_9FUNG</name>
<evidence type="ECO:0000313" key="13">
    <source>
        <dbReference type="Proteomes" id="UP000267251"/>
    </source>
</evidence>
<dbReference type="CDD" id="cd18009">
    <property type="entry name" value="DEXHc_HELLS_SMARCA6"/>
    <property type="match status" value="1"/>
</dbReference>
<evidence type="ECO:0000256" key="1">
    <source>
        <dbReference type="ARBA" id="ARBA00004123"/>
    </source>
</evidence>
<proteinExistence type="inferred from homology"/>
<dbReference type="PROSITE" id="PS51192">
    <property type="entry name" value="HELICASE_ATP_BIND_1"/>
    <property type="match status" value="1"/>
</dbReference>
<feature type="non-terminal residue" evidence="12">
    <location>
        <position position="603"/>
    </location>
</feature>
<protein>
    <submittedName>
        <fullName evidence="12">SNF2 family N-terminal domain-containing protein</fullName>
    </submittedName>
</protein>
<dbReference type="InterPro" id="IPR000330">
    <property type="entry name" value="SNF2_N"/>
</dbReference>
<dbReference type="EMBL" id="KZ987771">
    <property type="protein sequence ID" value="RKP14963.1"/>
    <property type="molecule type" value="Genomic_DNA"/>
</dbReference>
<evidence type="ECO:0000259" key="10">
    <source>
        <dbReference type="PROSITE" id="PS51192"/>
    </source>
</evidence>
<dbReference type="SMART" id="SM00490">
    <property type="entry name" value="HELICc"/>
    <property type="match status" value="1"/>
</dbReference>
<sequence>SLRQPTLVTGGIMREYQLVGMEWLISLYENGLNGILADEMGLGKTLQTIAFLAHLREMGVWGPFLIAAPLSTLANWVCEFQRFAPSIPVCLYHGSKDERQHLRTRRIGRKALQSPDAAEKFPVVITSYEIVMNDRKYLQHINWKYIVVDEGHRLKNLNCRLIRELKSYNSANRLLLSGTPLQNNLAELWSLLNFLLPDIFDDLDSFQQWFDFSDMKEEEGRKRLLDGDAVVSKLHQILRPFLLRRIKSDVETSLPKKREYVLYAPVTPEQRELYDAIVRRDIRGWLAKKNAPPPISSASGDGEEGKMDPRFKGLRLQNVFMQLRKACNHPWLFEVEFPEAEKSLEKGALPQVVAVSGKMRLLDQLVPRLFLAGHKILIFSQMTKVLDLLEVWALSPGRSWPYCRIDGLTPQDERRRMIQAFNAPDSPIPLFLLSTRSGGLGINLTAADTVILFDSDWNPQADLQAQDRVHRIGQTRPVIIYRIITGERTVEARVIERAQEKRRLEKMVIHKGAFREKGRPSVALGGEGATGNSGPSVSGMWSQALQQEMEDILAGKDESIHSIHQENRLKSNNILSEDDLARIMDRSEEAYEREAMQAKQGGG</sequence>
<evidence type="ECO:0000259" key="11">
    <source>
        <dbReference type="PROSITE" id="PS51194"/>
    </source>
</evidence>
<keyword evidence="8" id="KW-0539">Nucleus</keyword>
<dbReference type="PROSITE" id="PS51194">
    <property type="entry name" value="HELICASE_CTER"/>
    <property type="match status" value="1"/>
</dbReference>
<dbReference type="Gene3D" id="3.40.50.300">
    <property type="entry name" value="P-loop containing nucleotide triphosphate hydrolases"/>
    <property type="match status" value="1"/>
</dbReference>
<keyword evidence="6" id="KW-0067">ATP-binding</keyword>
<dbReference type="InterPro" id="IPR038718">
    <property type="entry name" value="SNF2-like_sf"/>
</dbReference>
<dbReference type="SUPFAM" id="SSF52540">
    <property type="entry name" value="P-loop containing nucleoside triphosphate hydrolases"/>
    <property type="match status" value="2"/>
</dbReference>
<comment type="similarity">
    <text evidence="2">Belongs to the SNF2/RAD54 helicase family.</text>
</comment>
<dbReference type="InterPro" id="IPR001650">
    <property type="entry name" value="Helicase_C-like"/>
</dbReference>
<dbReference type="CDD" id="cd18793">
    <property type="entry name" value="SF2_C_SNF"/>
    <property type="match status" value="1"/>
</dbReference>
<gene>
    <name evidence="12" type="ORF">BJ684DRAFT_1829</name>
</gene>
<keyword evidence="4" id="KW-0378">Hydrolase</keyword>
<dbReference type="OrthoDB" id="5857104at2759"/>
<dbReference type="GO" id="GO:0005634">
    <property type="term" value="C:nucleus"/>
    <property type="evidence" value="ECO:0007669"/>
    <property type="project" value="UniProtKB-SubCell"/>
</dbReference>
<dbReference type="PANTHER" id="PTHR10799">
    <property type="entry name" value="SNF2/RAD54 HELICASE FAMILY"/>
    <property type="match status" value="1"/>
</dbReference>
<evidence type="ECO:0000256" key="8">
    <source>
        <dbReference type="ARBA" id="ARBA00023242"/>
    </source>
</evidence>
<accession>A0A4P9Y7F3</accession>
<keyword evidence="5" id="KW-0347">Helicase</keyword>
<dbReference type="Pfam" id="PF00176">
    <property type="entry name" value="SNF2-rel_dom"/>
    <property type="match status" value="1"/>
</dbReference>
<dbReference type="FunFam" id="3.40.50.10810:FF:000015">
    <property type="entry name" value="lymphoid-specific helicase isoform X1"/>
    <property type="match status" value="1"/>
</dbReference>
<evidence type="ECO:0000256" key="2">
    <source>
        <dbReference type="ARBA" id="ARBA00007025"/>
    </source>
</evidence>
<dbReference type="GO" id="GO:0005524">
    <property type="term" value="F:ATP binding"/>
    <property type="evidence" value="ECO:0007669"/>
    <property type="project" value="UniProtKB-KW"/>
</dbReference>
<dbReference type="InterPro" id="IPR049730">
    <property type="entry name" value="SNF2/RAD54-like_C"/>
</dbReference>
<evidence type="ECO:0000256" key="7">
    <source>
        <dbReference type="ARBA" id="ARBA00023054"/>
    </source>
</evidence>
<dbReference type="InterPro" id="IPR044753">
    <property type="entry name" value="HELLS_N"/>
</dbReference>
<feature type="domain" description="Helicase ATP-binding" evidence="10">
    <location>
        <begin position="25"/>
        <end position="198"/>
    </location>
</feature>
<dbReference type="GO" id="GO:0004386">
    <property type="term" value="F:helicase activity"/>
    <property type="evidence" value="ECO:0007669"/>
    <property type="project" value="UniProtKB-KW"/>
</dbReference>
<evidence type="ECO:0000256" key="6">
    <source>
        <dbReference type="ARBA" id="ARBA00022840"/>
    </source>
</evidence>
<feature type="region of interest" description="Disordered" evidence="9">
    <location>
        <begin position="519"/>
        <end position="538"/>
    </location>
</feature>
<dbReference type="SMART" id="SM00487">
    <property type="entry name" value="DEXDc"/>
    <property type="match status" value="1"/>
</dbReference>
<evidence type="ECO:0000256" key="5">
    <source>
        <dbReference type="ARBA" id="ARBA00022806"/>
    </source>
</evidence>
<keyword evidence="7" id="KW-0175">Coiled coil</keyword>
<evidence type="ECO:0000256" key="4">
    <source>
        <dbReference type="ARBA" id="ARBA00022801"/>
    </source>
</evidence>
<dbReference type="GO" id="GO:0016787">
    <property type="term" value="F:hydrolase activity"/>
    <property type="evidence" value="ECO:0007669"/>
    <property type="project" value="UniProtKB-KW"/>
</dbReference>
<reference evidence="13" key="1">
    <citation type="journal article" date="2018" name="Nat. Microbiol.">
        <title>Leveraging single-cell genomics to expand the fungal tree of life.</title>
        <authorList>
            <person name="Ahrendt S.R."/>
            <person name="Quandt C.A."/>
            <person name="Ciobanu D."/>
            <person name="Clum A."/>
            <person name="Salamov A."/>
            <person name="Andreopoulos B."/>
            <person name="Cheng J.F."/>
            <person name="Woyke T."/>
            <person name="Pelin A."/>
            <person name="Henrissat B."/>
            <person name="Reynolds N.K."/>
            <person name="Benny G.L."/>
            <person name="Smith M.E."/>
            <person name="James T.Y."/>
            <person name="Grigoriev I.V."/>
        </authorList>
    </citation>
    <scope>NUCLEOTIDE SEQUENCE [LARGE SCALE GENOMIC DNA]</scope>
</reference>
<comment type="subcellular location">
    <subcellularLocation>
        <location evidence="1">Nucleus</location>
    </subcellularLocation>
</comment>
<dbReference type="InterPro" id="IPR014001">
    <property type="entry name" value="Helicase_ATP-bd"/>
</dbReference>
<dbReference type="Proteomes" id="UP000267251">
    <property type="component" value="Unassembled WGS sequence"/>
</dbReference>
<evidence type="ECO:0000313" key="12">
    <source>
        <dbReference type="EMBL" id="RKP14963.1"/>
    </source>
</evidence>
<dbReference type="InterPro" id="IPR027417">
    <property type="entry name" value="P-loop_NTPase"/>
</dbReference>
<organism evidence="12 13">
    <name type="scientific">Piptocephalis cylindrospora</name>
    <dbReference type="NCBI Taxonomy" id="1907219"/>
    <lineage>
        <taxon>Eukaryota</taxon>
        <taxon>Fungi</taxon>
        <taxon>Fungi incertae sedis</taxon>
        <taxon>Zoopagomycota</taxon>
        <taxon>Zoopagomycotina</taxon>
        <taxon>Zoopagomycetes</taxon>
        <taxon>Zoopagales</taxon>
        <taxon>Piptocephalidaceae</taxon>
        <taxon>Piptocephalis</taxon>
    </lineage>
</organism>